<dbReference type="AlphaFoldDB" id="A0A024JZA6"/>
<protein>
    <submittedName>
        <fullName evidence="1">Uncharacterized protein</fullName>
    </submittedName>
</protein>
<reference evidence="1" key="1">
    <citation type="journal article" date="2014" name="Genome Announc.">
        <title>Draft Genome Sequence of Mycobacterium triplex DSM 44626.</title>
        <authorList>
            <person name="Sassi M."/>
            <person name="Croce O."/>
            <person name="Robert C."/>
            <person name="Raoult D."/>
            <person name="Drancourt M."/>
        </authorList>
    </citation>
    <scope>NUCLEOTIDE SEQUENCE [LARGE SCALE GENOMIC DNA]</scope>
    <source>
        <strain evidence="1">DSM 44626</strain>
    </source>
</reference>
<sequence length="30" mass="3416" precursor="true">MIRIGRALKALVCKQYVRVVALIQSGWEIT</sequence>
<proteinExistence type="predicted"/>
<gene>
    <name evidence="1" type="ORF">BN973_02957</name>
</gene>
<dbReference type="Proteomes" id="UP000028880">
    <property type="component" value="Unassembled WGS sequence"/>
</dbReference>
<dbReference type="EMBL" id="HG964446">
    <property type="protein sequence ID" value="CDO88588.1"/>
    <property type="molecule type" value="Genomic_DNA"/>
</dbReference>
<organism evidence="1">
    <name type="scientific">Mycobacterium triplex</name>
    <dbReference type="NCBI Taxonomy" id="47839"/>
    <lineage>
        <taxon>Bacteria</taxon>
        <taxon>Bacillati</taxon>
        <taxon>Actinomycetota</taxon>
        <taxon>Actinomycetes</taxon>
        <taxon>Mycobacteriales</taxon>
        <taxon>Mycobacteriaceae</taxon>
        <taxon>Mycobacterium</taxon>
        <taxon>Mycobacterium simiae complex</taxon>
    </lineage>
</organism>
<name>A0A024JZA6_9MYCO</name>
<accession>A0A024JZA6</accession>
<dbReference type="HOGENOM" id="CLU_3404447_0_0_11"/>
<reference evidence="1" key="2">
    <citation type="submission" date="2014-04" db="EMBL/GenBank/DDBJ databases">
        <authorList>
            <person name="Xu Y.W."/>
            <person name="Yang Q."/>
        </authorList>
    </citation>
    <scope>NUCLEOTIDE SEQUENCE</scope>
    <source>
        <strain evidence="1">DSM 44626</strain>
    </source>
</reference>
<evidence type="ECO:0000313" key="1">
    <source>
        <dbReference type="EMBL" id="CDO88588.1"/>
    </source>
</evidence>